<evidence type="ECO:0000313" key="1">
    <source>
        <dbReference type="EMBL" id="AXE61062.1"/>
    </source>
</evidence>
<accession>A0A2Z5IQY0</accession>
<dbReference type="EMBL" id="CP029295">
    <property type="protein sequence ID" value="AXE61062.1"/>
    <property type="molecule type" value="Genomic_DNA"/>
</dbReference>
<name>A0A2Z5IQY0_9BACT</name>
<reference evidence="1 2" key="1">
    <citation type="submission" date="2018-05" db="EMBL/GenBank/DDBJ databases">
        <title>Annotation of the Mycoplasma phocidae genome.</title>
        <authorList>
            <person name="Brown D.R."/>
            <person name="Kutish G.F."/>
            <person name="Frasca S.Jr."/>
        </authorList>
    </citation>
    <scope>NUCLEOTIDE SEQUENCE [LARGE SCALE GENOMIC DNA]</scope>
    <source>
        <strain evidence="1 2">105</strain>
    </source>
</reference>
<dbReference type="KEGG" id="mpho:DA803_03130"/>
<sequence length="494" mass="58650">MYTQIETTIEVIDQMIEKFNNMYDKNVQIILKGSYVFAKEGLISRLPNDLNFCFTETKNESKKQFLNFIRQQESVKNLKEDGNILAFEINDIKIKLVTLERISEQFTKKSTYQNILLLGTEFAAVQRILMMQYVLSDWYQHDRTEKVKDIKLDLIEISDADPKIWEKINSKAAKDFLLSGAYNSFFIYRHYNYDSYLEYTFDLEKIEENLFGNTETRNIVLGKAFIYLKTINKIRGLRLIYKISDAILKSNHIIDMKIKEFSSLDRTFNYEDDVIDEASPRYHKIQLIKEDTGFLKYKNKSDNLFVCDIKRDNQLSKNNNKIMWNNFNQDYLKLSFGNLKSKSTSKIKKFGIEKYYDPMVAMLMTFADKYLENSKMNVFYLFDNENSFDDIAENYQLVFTPKIDEHNSWDKENIVIKMPKNIEDKDKQATISKFKALVRKFRLPVKFVYLNDVEEKDINKIDLIVPVQRKDFSVLTRNLYYLLFLIEIINEKGI</sequence>
<dbReference type="RefSeq" id="WP_114191153.1">
    <property type="nucleotide sequence ID" value="NZ_CP029295.1"/>
</dbReference>
<dbReference type="Proteomes" id="UP000252477">
    <property type="component" value="Chromosome"/>
</dbReference>
<keyword evidence="2" id="KW-1185">Reference proteome</keyword>
<proteinExistence type="predicted"/>
<organism evidence="1 2">
    <name type="scientific">[Mycoplasma] phocae</name>
    <dbReference type="NCBI Taxonomy" id="142651"/>
    <lineage>
        <taxon>Bacteria</taxon>
        <taxon>Bacillati</taxon>
        <taxon>Mycoplasmatota</taxon>
        <taxon>Mycoplasmoidales</taxon>
        <taxon>Metamycoplasmataceae</taxon>
        <taxon>Metamycoplasma</taxon>
    </lineage>
</organism>
<dbReference type="AlphaFoldDB" id="A0A2Z5IQY0"/>
<gene>
    <name evidence="1" type="ORF">DA803_03130</name>
</gene>
<evidence type="ECO:0000313" key="2">
    <source>
        <dbReference type="Proteomes" id="UP000252477"/>
    </source>
</evidence>
<dbReference type="OrthoDB" id="400179at2"/>
<protein>
    <submittedName>
        <fullName evidence="1">Uncharacterized protein</fullName>
    </submittedName>
</protein>